<reference evidence="2" key="1">
    <citation type="submission" date="2022-11" db="UniProtKB">
        <authorList>
            <consortium name="WormBaseParasite"/>
        </authorList>
    </citation>
    <scope>IDENTIFICATION</scope>
</reference>
<dbReference type="WBParaSite" id="PS1159_v2.g19590.t1">
    <property type="protein sequence ID" value="PS1159_v2.g19590.t1"/>
    <property type="gene ID" value="PS1159_v2.g19590"/>
</dbReference>
<sequence length="1847" mass="212343">MDNDENPNPSGSRHQFSFSLERDPIPKDPPSNSQRYITQDDIKRMDEIAQNLSKHGCSFLESTVCSSNGCPKYMDKAFFNSTLKNDAKFLHEKLNTAMGYLEIPPASHNSLPTITSLNDLSRGYLKLILSGNGNFEDFISKLKKYHSALRCNVVWRQNTVAYRCHTCGLNSCMSLCAQCFEEADHEGHDYSRFFSTVGGCCDCGNPDVMNPKGFCPRHCEGAPKKSDNIPPHSLALLKTVIAKLISRTLVCLRRWCIFQDKVEEYYRNREPGFVGISITTNDILNRGILPIINFITEISDAGSAVTDILIEFLLDKNFYHELCRKQIASGLFDEDDVEAPDWRLLPDLKQDIDSLKSLPLVRNLRTQASQLHPLTIECVLDELILYLIRIAFPQELIDMLLNLLYDTKYKEHFAKKFFSYYPYITAMVAQLLRELPPASREGGKVAERIVHISVQICSGSNICSWLQKEINIVQCVLRSAIMMSVYKSRPLQINHSPERFYSSTPGDYILRFSSEYLNVAIEENPFYEKNADLFVLTDTQNLLVHQPIAKTIFDSETLIEMYMRHIELFQGFTTEWRIVSGDHRTHDWIIAAQRSYNVEFEACSLPMHNLLQHATTPKDCELFYKHVLESLNTWFKAIKLDKSPTDTNTPPYCITFHIPLHRHLATLIFQMQTHHCIGLLNQLTKDEAFLRKCILHPIRIHVARAQYYAGMWLRNGQGMRIAVSHYCKPTITFSFQSADLIILRFAASNINQEYFLTCIINSFSLLDCFAYPDDREEIEVTADSRNLVTRKSWVSHLLDGALRLLLDLIIGRRDAEPDSNELVKEEMITLLARQDLPYSHVKAVIPSRGNICYDKQMEVFDDILNEVANFVEPDQDNSLQHGRYELKKEYFDSSVCPVFCRLRSFGGLDYSEFVNRIEVHEREKSTNLPSTISPWLGFRMYNFDELYKNRFENAKSVAALLTQPSFFALIHNIINKVLTTDYYYSLVLQQAIYLLTLSIQFIKSNLFKECKARLYHPNEFNEPAFFFLSCFSSSIREAQNPKESIIKFFLKNFNGDRSLLVMLVELFVKSAKAQCPTASDRHIFELLKKFLDPIEEEQLVRIHGAGMEYVGRLLNIILALDLDARREVYTVIESALSEPINNVEMEVDSLAAGNASIPSPSDKAKEERKAQLKAKKEAFLKKLQAKNSKMMQHHMENEGISQEEMNKFDTKTIKESTYQCPICSETTNHSLSNPIGLFVHTRPHAVIPNSLSGDEQITDIMQLAPTSSMINRPSIQPRRRFFDKRDELCLKVFSKAGTASVKSLRFRTGVEVRTCNHFAHLSCFKSYVDSIRNNPSPVVRIDFNVSCPMCRTHINTILPLKMEYGREKIAADFDISDLNTVFDIKEFYSRRLRDPRPIFLDETLRRQSTEYRQAYEDFEDIAYRQLRSCYETPDSIDLVEKRFKGYSARLGYVQSNIDKLVMFTSMGLPLPSFTKGSVSEHILSGAITLSLSPDQDQILTHFNWLMDSFSKANYDGDSEMPPLLICDYQSVYLRCVALPLVDERFVDEDRKAYCLLLYRVMTTLCLTRAFQNTLSKASLTSPINEFIEHADFGSNDLISQSLQKVFQILRPLLLEVKGRLTFPLTKFSKDRQGFCSVQEMIDFTKKQAEYILSHFIKFVFMLNKEVTKIDLTVDEKYTFQMNDIIGIHKMIVGKNGGDFAVMASSSRYFLEQLILCLINGESISEILTTETFNWRYRQLLNLPKEYDKLFSAFFGQKCENCHRPPKHQMLCLLCGSLMCLNRCSEGSDDRSSETETYVERHTISCGAGCCCYLSLNSTMIVINYYRVAVLWGTVYMDSHGEEDRNLM</sequence>
<proteinExistence type="predicted"/>
<accession>A0AC35FR14</accession>
<evidence type="ECO:0000313" key="2">
    <source>
        <dbReference type="WBParaSite" id="PS1159_v2.g19590.t1"/>
    </source>
</evidence>
<dbReference type="Proteomes" id="UP000887580">
    <property type="component" value="Unplaced"/>
</dbReference>
<organism evidence="1 2">
    <name type="scientific">Panagrolaimus sp. PS1159</name>
    <dbReference type="NCBI Taxonomy" id="55785"/>
    <lineage>
        <taxon>Eukaryota</taxon>
        <taxon>Metazoa</taxon>
        <taxon>Ecdysozoa</taxon>
        <taxon>Nematoda</taxon>
        <taxon>Chromadorea</taxon>
        <taxon>Rhabditida</taxon>
        <taxon>Tylenchina</taxon>
        <taxon>Panagrolaimomorpha</taxon>
        <taxon>Panagrolaimoidea</taxon>
        <taxon>Panagrolaimidae</taxon>
        <taxon>Panagrolaimus</taxon>
    </lineage>
</organism>
<protein>
    <submittedName>
        <fullName evidence="2">E3 ubiquitin-protein ligase</fullName>
    </submittedName>
</protein>
<evidence type="ECO:0000313" key="1">
    <source>
        <dbReference type="Proteomes" id="UP000887580"/>
    </source>
</evidence>
<name>A0AC35FR14_9BILA</name>